<comment type="caution">
    <text evidence="2">The sequence shown here is derived from an EMBL/GenBank/DDBJ whole genome shotgun (WGS) entry which is preliminary data.</text>
</comment>
<dbReference type="Proteomes" id="UP001620461">
    <property type="component" value="Unassembled WGS sequence"/>
</dbReference>
<gene>
    <name evidence="2" type="ORF">ISP15_09770</name>
</gene>
<dbReference type="InterPro" id="IPR021762">
    <property type="entry name" value="DUF3325"/>
</dbReference>
<evidence type="ECO:0000313" key="2">
    <source>
        <dbReference type="EMBL" id="MFK2900623.1"/>
    </source>
</evidence>
<feature type="transmembrane region" description="Helical" evidence="1">
    <location>
        <begin position="6"/>
        <end position="27"/>
    </location>
</feature>
<keyword evidence="1" id="KW-0812">Transmembrane</keyword>
<reference evidence="2 3" key="1">
    <citation type="submission" date="2020-10" db="EMBL/GenBank/DDBJ databases">
        <title>Phylogeny of dyella-like bacteria.</title>
        <authorList>
            <person name="Fu J."/>
        </authorList>
    </citation>
    <scope>NUCLEOTIDE SEQUENCE [LARGE SCALE GENOMIC DNA]</scope>
    <source>
        <strain evidence="2 3">JP1</strain>
    </source>
</reference>
<dbReference type="EMBL" id="JADIKJ010000010">
    <property type="protein sequence ID" value="MFK2900623.1"/>
    <property type="molecule type" value="Genomic_DNA"/>
</dbReference>
<dbReference type="RefSeq" id="WP_404547096.1">
    <property type="nucleotide sequence ID" value="NZ_JADIKJ010000010.1"/>
</dbReference>
<protein>
    <submittedName>
        <fullName evidence="2">DUF3325 domain-containing protein</fullName>
    </submittedName>
</protein>
<keyword evidence="1" id="KW-1133">Transmembrane helix</keyword>
<proteinExistence type="predicted"/>
<name>A0ABW8JIF4_9GAMM</name>
<feature type="transmembrane region" description="Helical" evidence="1">
    <location>
        <begin position="39"/>
        <end position="57"/>
    </location>
</feature>
<feature type="transmembrane region" description="Helical" evidence="1">
    <location>
        <begin position="63"/>
        <end position="84"/>
    </location>
</feature>
<evidence type="ECO:0000256" key="1">
    <source>
        <dbReference type="SAM" id="Phobius"/>
    </source>
</evidence>
<keyword evidence="1" id="KW-0472">Membrane</keyword>
<dbReference type="Pfam" id="PF11804">
    <property type="entry name" value="DUF3325"/>
    <property type="match status" value="1"/>
</dbReference>
<accession>A0ABW8JIF4</accession>
<evidence type="ECO:0000313" key="3">
    <source>
        <dbReference type="Proteomes" id="UP001620461"/>
    </source>
</evidence>
<sequence length="110" mass="12303">MSSIVAVFALDYLSWALLCLGLPRHYAGHFGVYPDARRARLLRFGGWLPAGMAWALSVDEWSWDIGTVAWATSWMVAAMGWVVLQPYRPRLARMLAPTLLVLAVLCRLSP</sequence>
<keyword evidence="3" id="KW-1185">Reference proteome</keyword>
<organism evidence="2 3">
    <name type="scientific">Dyella jejuensis</name>
    <dbReference type="NCBI Taxonomy" id="1432009"/>
    <lineage>
        <taxon>Bacteria</taxon>
        <taxon>Pseudomonadati</taxon>
        <taxon>Pseudomonadota</taxon>
        <taxon>Gammaproteobacteria</taxon>
        <taxon>Lysobacterales</taxon>
        <taxon>Rhodanobacteraceae</taxon>
        <taxon>Dyella</taxon>
    </lineage>
</organism>